<dbReference type="Gene3D" id="3.40.50.11010">
    <property type="match status" value="1"/>
</dbReference>
<sequence length="384" mass="40615">MPVPPNTALPVVVYAAGTAWDALRGTDQQLAGALSEWCHVVYVDPPVSLTNLVRARVRPRATVTRVGPTVTRVSPVGPPLQTRPGVRAVTSFLHRRAIARAVRPLGGRADALVVASLEPLLDAVPARRAVLFGTDDFVAGARLMNRDASWLAERERRQLRRADAVVVVSPVLAERWRELGASPQVVENGCDTRTFAACETAPPVDGLPESGYALYVGNISSRLDIEVFERLADDGVPLVLVGPISPEWQTDRFRALAARPGVTSTGPVPYADLPRYYRGARVGLLPYVASPFNAASSPLKAYEYLAAGLPVAATQLPDGAAVLAAHVSVAPGPEAFSAAAENAMAAPPTPAERAARRAIAATCDWSVRAAQFAAAVGLPVPSQR</sequence>
<accession>A0A2W2C2D7</accession>
<dbReference type="AlphaFoldDB" id="A0A2W2C2D7"/>
<evidence type="ECO:0000256" key="1">
    <source>
        <dbReference type="ARBA" id="ARBA00022676"/>
    </source>
</evidence>
<dbReference type="Gene3D" id="3.40.50.2000">
    <property type="entry name" value="Glycogen Phosphorylase B"/>
    <property type="match status" value="1"/>
</dbReference>
<dbReference type="Pfam" id="PF13692">
    <property type="entry name" value="Glyco_trans_1_4"/>
    <property type="match status" value="1"/>
</dbReference>
<dbReference type="SUPFAM" id="SSF53756">
    <property type="entry name" value="UDP-Glycosyltransferase/glycogen phosphorylase"/>
    <property type="match status" value="1"/>
</dbReference>
<keyword evidence="2" id="KW-0808">Transferase</keyword>
<protein>
    <recommendedName>
        <fullName evidence="3">Glycosyltransferase subfamily 4-like N-terminal domain-containing protein</fullName>
    </recommendedName>
</protein>
<keyword evidence="5" id="KW-1185">Reference proteome</keyword>
<organism evidence="4 5">
    <name type="scientific">Jiangella anatolica</name>
    <dbReference type="NCBI Taxonomy" id="2670374"/>
    <lineage>
        <taxon>Bacteria</taxon>
        <taxon>Bacillati</taxon>
        <taxon>Actinomycetota</taxon>
        <taxon>Actinomycetes</taxon>
        <taxon>Jiangellales</taxon>
        <taxon>Jiangellaceae</taxon>
        <taxon>Jiangella</taxon>
    </lineage>
</organism>
<dbReference type="EMBL" id="POTW01000110">
    <property type="protein sequence ID" value="PZF79916.1"/>
    <property type="molecule type" value="Genomic_DNA"/>
</dbReference>
<evidence type="ECO:0000313" key="4">
    <source>
        <dbReference type="EMBL" id="PZF79916.1"/>
    </source>
</evidence>
<feature type="domain" description="Glycosyltransferase subfamily 4-like N-terminal" evidence="3">
    <location>
        <begin position="68"/>
        <end position="192"/>
    </location>
</feature>
<dbReference type="Pfam" id="PF13439">
    <property type="entry name" value="Glyco_transf_4"/>
    <property type="match status" value="1"/>
</dbReference>
<dbReference type="PANTHER" id="PTHR12526">
    <property type="entry name" value="GLYCOSYLTRANSFERASE"/>
    <property type="match status" value="1"/>
</dbReference>
<reference evidence="4 5" key="1">
    <citation type="submission" date="2018-01" db="EMBL/GenBank/DDBJ databases">
        <title>Draft genome sequence of Jiangella sp. GTF31.</title>
        <authorList>
            <person name="Sahin N."/>
            <person name="Ay H."/>
            <person name="Saygin H."/>
        </authorList>
    </citation>
    <scope>NUCLEOTIDE SEQUENCE [LARGE SCALE GENOMIC DNA]</scope>
    <source>
        <strain evidence="4 5">GTF31</strain>
    </source>
</reference>
<dbReference type="PANTHER" id="PTHR12526:SF510">
    <property type="entry name" value="D-INOSITOL 3-PHOSPHATE GLYCOSYLTRANSFERASE"/>
    <property type="match status" value="1"/>
</dbReference>
<evidence type="ECO:0000259" key="3">
    <source>
        <dbReference type="Pfam" id="PF13439"/>
    </source>
</evidence>
<evidence type="ECO:0000256" key="2">
    <source>
        <dbReference type="ARBA" id="ARBA00022679"/>
    </source>
</evidence>
<keyword evidence="1" id="KW-0328">Glycosyltransferase</keyword>
<dbReference type="GO" id="GO:0016757">
    <property type="term" value="F:glycosyltransferase activity"/>
    <property type="evidence" value="ECO:0007669"/>
    <property type="project" value="UniProtKB-KW"/>
</dbReference>
<name>A0A2W2C2D7_9ACTN</name>
<gene>
    <name evidence="4" type="ORF">C1I92_28785</name>
</gene>
<dbReference type="RefSeq" id="WP_111258076.1">
    <property type="nucleotide sequence ID" value="NZ_POTW01000110.1"/>
</dbReference>
<comment type="caution">
    <text evidence="4">The sequence shown here is derived from an EMBL/GenBank/DDBJ whole genome shotgun (WGS) entry which is preliminary data.</text>
</comment>
<proteinExistence type="predicted"/>
<dbReference type="Proteomes" id="UP000248764">
    <property type="component" value="Unassembled WGS sequence"/>
</dbReference>
<evidence type="ECO:0000313" key="5">
    <source>
        <dbReference type="Proteomes" id="UP000248764"/>
    </source>
</evidence>
<dbReference type="InterPro" id="IPR028098">
    <property type="entry name" value="Glyco_trans_4-like_N"/>
</dbReference>